<organism evidence="2 3">
    <name type="scientific">Bos mutus grunniens</name>
    <name type="common">Wild yak</name>
    <name type="synonym">Bos grunniens</name>
    <dbReference type="NCBI Taxonomy" id="30521"/>
    <lineage>
        <taxon>Eukaryota</taxon>
        <taxon>Metazoa</taxon>
        <taxon>Chordata</taxon>
        <taxon>Craniata</taxon>
        <taxon>Vertebrata</taxon>
        <taxon>Euteleostomi</taxon>
        <taxon>Mammalia</taxon>
        <taxon>Eutheria</taxon>
        <taxon>Laurasiatheria</taxon>
        <taxon>Artiodactyla</taxon>
        <taxon>Ruminantia</taxon>
        <taxon>Pecora</taxon>
        <taxon>Bovidae</taxon>
        <taxon>Bovinae</taxon>
        <taxon>Bos</taxon>
    </lineage>
</organism>
<evidence type="ECO:0000313" key="3">
    <source>
        <dbReference type="Proteomes" id="UP000694520"/>
    </source>
</evidence>
<dbReference type="GeneTree" id="ENSGT00950000185370"/>
<reference evidence="2" key="3">
    <citation type="submission" date="2025-09" db="UniProtKB">
        <authorList>
            <consortium name="Ensembl"/>
        </authorList>
    </citation>
    <scope>IDENTIFICATION</scope>
</reference>
<feature type="region of interest" description="Disordered" evidence="1">
    <location>
        <begin position="48"/>
        <end position="153"/>
    </location>
</feature>
<feature type="compositionally biased region" description="Basic and acidic residues" evidence="1">
    <location>
        <begin position="127"/>
        <end position="144"/>
    </location>
</feature>
<dbReference type="Proteomes" id="UP000694520">
    <property type="component" value="Chromosome X"/>
</dbReference>
<reference evidence="2" key="1">
    <citation type="submission" date="2019-05" db="EMBL/GenBank/DDBJ databases">
        <authorList>
            <person name="Zhang S."/>
            <person name="Liu J."/>
        </authorList>
    </citation>
    <scope>NUCLEOTIDE SEQUENCE [LARGE SCALE GENOMIC DNA]</scope>
</reference>
<feature type="compositionally biased region" description="Basic and acidic residues" evidence="1">
    <location>
        <begin position="58"/>
        <end position="77"/>
    </location>
</feature>
<dbReference type="PANTHER" id="PTHR47743:SF2">
    <property type="entry name" value="ACROSOMAL PROTEIN KIAA1210"/>
    <property type="match status" value="1"/>
</dbReference>
<dbReference type="InterPro" id="IPR026713">
    <property type="entry name" value="CRACD-like"/>
</dbReference>
<protein>
    <submittedName>
        <fullName evidence="2">Uncharacterized protein</fullName>
    </submittedName>
</protein>
<sequence>VGPSQSQDPACLTLVLLSFIPFSGKAPGRRSEYATSEAAWITAIKQEQGSFQANIPPKEPRPKSRAAAKAERKEPRHGVGPRAASKTLQKRTGLVSESQPRMVPTSDVKRQEKMAPTKPPKSTKTVGFEDEKIVQVPSMEKETRSATLPAMLPQPVEPAEPVWFSLAKKKAEAWSHIAETMQ</sequence>
<evidence type="ECO:0000256" key="1">
    <source>
        <dbReference type="SAM" id="MobiDB-lite"/>
    </source>
</evidence>
<dbReference type="Ensembl" id="ENSBGRT00000039368.1">
    <property type="protein sequence ID" value="ENSBGRP00000034056.1"/>
    <property type="gene ID" value="ENSBGRG00000021339.1"/>
</dbReference>
<accession>A0A8B9YF17</accession>
<proteinExistence type="predicted"/>
<reference evidence="2" key="2">
    <citation type="submission" date="2025-08" db="UniProtKB">
        <authorList>
            <consortium name="Ensembl"/>
        </authorList>
    </citation>
    <scope>IDENTIFICATION</scope>
</reference>
<dbReference type="PANTHER" id="PTHR47743">
    <property type="entry name" value="KIAA1210 / KIAA1211 FAMILY MEMBER"/>
    <property type="match status" value="1"/>
</dbReference>
<keyword evidence="3" id="KW-1185">Reference proteome</keyword>
<evidence type="ECO:0000313" key="2">
    <source>
        <dbReference type="Ensembl" id="ENSBGRP00000034056.1"/>
    </source>
</evidence>
<dbReference type="AlphaFoldDB" id="A0A8B9YF17"/>
<name>A0A8B9YF17_BOSMU</name>